<evidence type="ECO:0000313" key="8">
    <source>
        <dbReference type="Proteomes" id="UP000019322"/>
    </source>
</evidence>
<dbReference type="InterPro" id="IPR029063">
    <property type="entry name" value="SAM-dependent_MTases_sf"/>
</dbReference>
<comment type="subcellular location">
    <subcellularLocation>
        <location evidence="6">Cytoplasm</location>
    </subcellularLocation>
</comment>
<evidence type="ECO:0000256" key="3">
    <source>
        <dbReference type="ARBA" id="ARBA00022603"/>
    </source>
</evidence>
<dbReference type="Pfam" id="PF02527">
    <property type="entry name" value="GidB"/>
    <property type="match status" value="1"/>
</dbReference>
<organism evidence="7 8">
    <name type="scientific">Sulfurospirillum multivorans (strain DM 12446 / JCM 15788 / NBRC 109480)</name>
    <dbReference type="NCBI Taxonomy" id="1150621"/>
    <lineage>
        <taxon>Bacteria</taxon>
        <taxon>Pseudomonadati</taxon>
        <taxon>Campylobacterota</taxon>
        <taxon>Epsilonproteobacteria</taxon>
        <taxon>Campylobacterales</taxon>
        <taxon>Sulfurospirillaceae</taxon>
        <taxon>Sulfurospirillum</taxon>
    </lineage>
</organism>
<comment type="caution">
    <text evidence="6">Lacks conserved residue(s) required for the propagation of feature annotation.</text>
</comment>
<feature type="binding site" evidence="6">
    <location>
        <position position="65"/>
    </location>
    <ligand>
        <name>S-adenosyl-L-methionine</name>
        <dbReference type="ChEBI" id="CHEBI:59789"/>
    </ligand>
</feature>
<evidence type="ECO:0000256" key="4">
    <source>
        <dbReference type="ARBA" id="ARBA00022679"/>
    </source>
</evidence>
<dbReference type="PANTHER" id="PTHR31760">
    <property type="entry name" value="S-ADENOSYL-L-METHIONINE-DEPENDENT METHYLTRANSFERASES SUPERFAMILY PROTEIN"/>
    <property type="match status" value="1"/>
</dbReference>
<protein>
    <recommendedName>
        <fullName evidence="6">Ribosomal RNA small subunit methyltransferase G</fullName>
        <ecNumber evidence="6">2.1.1.-</ecNumber>
    </recommendedName>
    <alternativeName>
        <fullName evidence="6">16S rRNA 7-methylguanosine methyltransferase</fullName>
        <shortName evidence="6">16S rRNA m7G methyltransferase</shortName>
    </alternativeName>
</protein>
<dbReference type="NCBIfam" id="TIGR00138">
    <property type="entry name" value="rsmG_gidB"/>
    <property type="match status" value="1"/>
</dbReference>
<feature type="binding site" evidence="6">
    <location>
        <position position="70"/>
    </location>
    <ligand>
        <name>S-adenosyl-L-methionine</name>
        <dbReference type="ChEBI" id="CHEBI:59789"/>
    </ligand>
</feature>
<evidence type="ECO:0000313" key="7">
    <source>
        <dbReference type="EMBL" id="AHJ11803.1"/>
    </source>
</evidence>
<sequence length="189" mass="21518">MAAYVLPDTFWQDVDLFSTLLLQYNQTHNISGAKSKEVVLRNVDDSIYPLQYLHVNELKRAIDIGTGAGFPGLLLALALPHVHFTLFEPIAKKSAFLHLAKTTLELKNVDVSTNRVEKVTPFQVDLISSRAVTNTKMLVKLCQNFIDPKTTLLFYKGELVDEEIQGLKNCQVYQRDKRYYLVMKDVNVN</sequence>
<gene>
    <name evidence="6 7" type="primary">rsmG</name>
    <name evidence="7" type="ORF">SMUL_0528</name>
</gene>
<dbReference type="SUPFAM" id="SSF53335">
    <property type="entry name" value="S-adenosyl-L-methionine-dependent methyltransferases"/>
    <property type="match status" value="1"/>
</dbReference>
<feature type="binding site" evidence="6">
    <location>
        <position position="130"/>
    </location>
    <ligand>
        <name>S-adenosyl-L-methionine</name>
        <dbReference type="ChEBI" id="CHEBI:59789"/>
    </ligand>
</feature>
<dbReference type="GO" id="GO:0005829">
    <property type="term" value="C:cytosol"/>
    <property type="evidence" value="ECO:0007669"/>
    <property type="project" value="TreeGrafter"/>
</dbReference>
<feature type="binding site" evidence="6">
    <location>
        <begin position="116"/>
        <end position="117"/>
    </location>
    <ligand>
        <name>S-adenosyl-L-methionine</name>
        <dbReference type="ChEBI" id="CHEBI:59789"/>
    </ligand>
</feature>
<dbReference type="AlphaFoldDB" id="A0AA86ALN8"/>
<keyword evidence="3 6" id="KW-0489">Methyltransferase</keyword>
<keyword evidence="5 6" id="KW-0949">S-adenosyl-L-methionine</keyword>
<dbReference type="EC" id="2.1.1.-" evidence="6"/>
<evidence type="ECO:0000256" key="1">
    <source>
        <dbReference type="ARBA" id="ARBA00022490"/>
    </source>
</evidence>
<keyword evidence="4 6" id="KW-0808">Transferase</keyword>
<proteinExistence type="inferred from homology"/>
<comment type="similarity">
    <text evidence="6">Belongs to the methyltransferase superfamily. RNA methyltransferase RsmG family.</text>
</comment>
<dbReference type="HAMAP" id="MF_00074">
    <property type="entry name" value="16SrRNA_methyltr_G"/>
    <property type="match status" value="1"/>
</dbReference>
<evidence type="ECO:0000256" key="2">
    <source>
        <dbReference type="ARBA" id="ARBA00022552"/>
    </source>
</evidence>
<name>A0AA86ALN8_SULMK</name>
<dbReference type="KEGG" id="smul:SMUL_0528"/>
<dbReference type="GO" id="GO:0070043">
    <property type="term" value="F:rRNA (guanine-N7-)-methyltransferase activity"/>
    <property type="evidence" value="ECO:0007669"/>
    <property type="project" value="UniProtKB-UniRule"/>
</dbReference>
<dbReference type="InterPro" id="IPR003682">
    <property type="entry name" value="rRNA_ssu_MeTfrase_G"/>
</dbReference>
<keyword evidence="1 6" id="KW-0963">Cytoplasm</keyword>
<dbReference type="PIRSF" id="PIRSF003078">
    <property type="entry name" value="GidB"/>
    <property type="match status" value="1"/>
</dbReference>
<comment type="function">
    <text evidence="6">Specifically methylates the N7 position of a guanine in 16S rRNA.</text>
</comment>
<evidence type="ECO:0000256" key="5">
    <source>
        <dbReference type="ARBA" id="ARBA00022691"/>
    </source>
</evidence>
<dbReference type="RefSeq" id="WP_025343713.1">
    <property type="nucleotide sequence ID" value="NZ_CP007201.1"/>
</dbReference>
<reference evidence="7 8" key="1">
    <citation type="journal article" date="2014" name="Environ. Microbiol.">
        <title>Insights into organohalide respiration and the versatile catabolism of Sulfurospirillum multivorans gained from comparative genomics and physiological studies.</title>
        <authorList>
            <person name="Goris T."/>
            <person name="Schubert T."/>
            <person name="Gadkari J."/>
            <person name="Wubet T."/>
            <person name="Tarkka M."/>
            <person name="Buscot F."/>
            <person name="Adrian L."/>
            <person name="Diekert G."/>
        </authorList>
    </citation>
    <scope>NUCLEOTIDE SEQUENCE [LARGE SCALE GENOMIC DNA]</scope>
    <source>
        <strain evidence="8">DM 12446 / JCM 15788 / NBRC 109480</strain>
    </source>
</reference>
<keyword evidence="2 6" id="KW-0698">rRNA processing</keyword>
<dbReference type="Gene3D" id="3.40.50.150">
    <property type="entry name" value="Vaccinia Virus protein VP39"/>
    <property type="match status" value="1"/>
</dbReference>
<dbReference type="Proteomes" id="UP000019322">
    <property type="component" value="Chromosome"/>
</dbReference>
<dbReference type="PANTHER" id="PTHR31760:SF0">
    <property type="entry name" value="S-ADENOSYL-L-METHIONINE-DEPENDENT METHYLTRANSFERASES SUPERFAMILY PROTEIN"/>
    <property type="match status" value="1"/>
</dbReference>
<dbReference type="EMBL" id="CP007201">
    <property type="protein sequence ID" value="AHJ11803.1"/>
    <property type="molecule type" value="Genomic_DNA"/>
</dbReference>
<evidence type="ECO:0000256" key="6">
    <source>
        <dbReference type="HAMAP-Rule" id="MF_00074"/>
    </source>
</evidence>
<accession>A0AA86ALN8</accession>